<comment type="caution">
    <text evidence="1">The sequence shown here is derived from an EMBL/GenBank/DDBJ whole genome shotgun (WGS) entry which is preliminary data.</text>
</comment>
<feature type="non-terminal residue" evidence="1">
    <location>
        <position position="1"/>
    </location>
</feature>
<dbReference type="EMBL" id="POUA01000602">
    <property type="protein sequence ID" value="PZG20529.1"/>
    <property type="molecule type" value="Genomic_DNA"/>
</dbReference>
<name>A0A2W2EUQ7_9ACTN</name>
<proteinExistence type="predicted"/>
<reference evidence="1 2" key="1">
    <citation type="submission" date="2018-01" db="EMBL/GenBank/DDBJ databases">
        <title>Draft genome sequence of Sphaerisporangium sp. 7K107.</title>
        <authorList>
            <person name="Sahin N."/>
            <person name="Saygin H."/>
            <person name="Ay H."/>
        </authorList>
    </citation>
    <scope>NUCLEOTIDE SEQUENCE [LARGE SCALE GENOMIC DNA]</scope>
    <source>
        <strain evidence="1 2">7K107</strain>
    </source>
</reference>
<keyword evidence="2" id="KW-1185">Reference proteome</keyword>
<evidence type="ECO:0000313" key="2">
    <source>
        <dbReference type="Proteomes" id="UP000248544"/>
    </source>
</evidence>
<dbReference type="AlphaFoldDB" id="A0A2W2EUQ7"/>
<evidence type="ECO:0000313" key="1">
    <source>
        <dbReference type="EMBL" id="PZG20529.1"/>
    </source>
</evidence>
<gene>
    <name evidence="1" type="ORF">C1I98_37485</name>
</gene>
<organism evidence="1 2">
    <name type="scientific">Spongiactinospora gelatinilytica</name>
    <dbReference type="NCBI Taxonomy" id="2666298"/>
    <lineage>
        <taxon>Bacteria</taxon>
        <taxon>Bacillati</taxon>
        <taxon>Actinomycetota</taxon>
        <taxon>Actinomycetes</taxon>
        <taxon>Streptosporangiales</taxon>
        <taxon>Streptosporangiaceae</taxon>
        <taxon>Spongiactinospora</taxon>
    </lineage>
</organism>
<sequence length="53" mass="5899">RAGRVCAALHVGDEKWLDKVVFAARPSADCGHGGPAKCTDYAEWQKRWQELVD</sequence>
<dbReference type="Proteomes" id="UP000248544">
    <property type="component" value="Unassembled WGS sequence"/>
</dbReference>
<protein>
    <submittedName>
        <fullName evidence="1">Spermidine/putrescine ABC transporter substrate-binding protein</fullName>
    </submittedName>
</protein>
<accession>A0A2W2EUQ7</accession>